<dbReference type="RefSeq" id="WP_210808022.1">
    <property type="nucleotide sequence ID" value="NZ_JAGQDG010000003.1"/>
</dbReference>
<dbReference type="Proteomes" id="UP000672097">
    <property type="component" value="Unassembled WGS sequence"/>
</dbReference>
<dbReference type="PROSITE" id="PS51318">
    <property type="entry name" value="TAT"/>
    <property type="match status" value="1"/>
</dbReference>
<protein>
    <submittedName>
        <fullName evidence="1">DUF1501 domain-containing protein</fullName>
    </submittedName>
</protein>
<name>A0ABS5DVR5_9BURK</name>
<gene>
    <name evidence="1" type="ORF">KAK11_07835</name>
</gene>
<dbReference type="Pfam" id="PF07394">
    <property type="entry name" value="DUF1501"/>
    <property type="match status" value="1"/>
</dbReference>
<sequence length="414" mass="43985">MSDSPSLLQDPARRLWLRQAAAWGAASALPVLSTRLWAAPASLPRFLLVFLRGAYDAHGLLAPTGSELYYSSRPTTALAKPDGSETGSLALDSDWALAPAAVPALAPLWQARQLAFVPFAGSADLSRSHFETQDSFELGQGEGPGRNYRSGFINRLAAVLGASSREPAGREVLAFTPGLPLSFQGAQPTANHPLRNLQGLGVNEAQARLIEQMYGGTRLGPAVTDGFETRREVMKELGQESAASRGAMPAAGFEAEAHRIGTLMRERVALGFVDIGGWDTHANQGGATGTLATKLGELSRGMVSLSKALGSQWENTVVVVASEFGRTFRENGTRGTDHGHGTVYWVLGGGLQGGKMAGEQVALTPQTLHQGRDMPVLSNYRAMLAGLWARQYGLSPTQLARVFADTPALDLKLV</sequence>
<organism evidence="1 2">
    <name type="scientific">Ideonella paludis</name>
    <dbReference type="NCBI Taxonomy" id="1233411"/>
    <lineage>
        <taxon>Bacteria</taxon>
        <taxon>Pseudomonadati</taxon>
        <taxon>Pseudomonadota</taxon>
        <taxon>Betaproteobacteria</taxon>
        <taxon>Burkholderiales</taxon>
        <taxon>Sphaerotilaceae</taxon>
        <taxon>Ideonella</taxon>
    </lineage>
</organism>
<evidence type="ECO:0000313" key="2">
    <source>
        <dbReference type="Proteomes" id="UP000672097"/>
    </source>
</evidence>
<evidence type="ECO:0000313" key="1">
    <source>
        <dbReference type="EMBL" id="MBQ0935232.1"/>
    </source>
</evidence>
<proteinExistence type="predicted"/>
<accession>A0ABS5DVR5</accession>
<keyword evidence="2" id="KW-1185">Reference proteome</keyword>
<dbReference type="PANTHER" id="PTHR43737:SF1">
    <property type="entry name" value="DUF1501 DOMAIN-CONTAINING PROTEIN"/>
    <property type="match status" value="1"/>
</dbReference>
<comment type="caution">
    <text evidence="1">The sequence shown here is derived from an EMBL/GenBank/DDBJ whole genome shotgun (WGS) entry which is preliminary data.</text>
</comment>
<dbReference type="EMBL" id="JAGQDG010000003">
    <property type="protein sequence ID" value="MBQ0935232.1"/>
    <property type="molecule type" value="Genomic_DNA"/>
</dbReference>
<dbReference type="InterPro" id="IPR010869">
    <property type="entry name" value="DUF1501"/>
</dbReference>
<dbReference type="PANTHER" id="PTHR43737">
    <property type="entry name" value="BLL7424 PROTEIN"/>
    <property type="match status" value="1"/>
</dbReference>
<dbReference type="InterPro" id="IPR006311">
    <property type="entry name" value="TAT_signal"/>
</dbReference>
<reference evidence="1 2" key="1">
    <citation type="submission" date="2021-04" db="EMBL/GenBank/DDBJ databases">
        <title>The genome sequence of type strain Ideonella paludis KCTC 32238.</title>
        <authorList>
            <person name="Liu Y."/>
        </authorList>
    </citation>
    <scope>NUCLEOTIDE SEQUENCE [LARGE SCALE GENOMIC DNA]</scope>
    <source>
        <strain evidence="1 2">KCTC 32238</strain>
    </source>
</reference>